<reference evidence="1 2" key="1">
    <citation type="journal article" date="2016" name="Front. Microbiol.">
        <title>Comprehensive Phylogenetic Analysis of Bovine Non-aureus Staphylococci Species Based on Whole-Genome Sequencing.</title>
        <authorList>
            <person name="Naushad S."/>
            <person name="Barkema H.W."/>
            <person name="Luby C."/>
            <person name="Condas L.A."/>
            <person name="Nobrega D.B."/>
            <person name="Carson D.A."/>
            <person name="De Buck J."/>
        </authorList>
    </citation>
    <scope>NUCLEOTIDE SEQUENCE [LARGE SCALE GENOMIC DNA]</scope>
    <source>
        <strain evidence="1 2">SNUC 5959</strain>
    </source>
</reference>
<organism evidence="1 2">
    <name type="scientific">Staphylococcus hyicus</name>
    <dbReference type="NCBI Taxonomy" id="1284"/>
    <lineage>
        <taxon>Bacteria</taxon>
        <taxon>Bacillati</taxon>
        <taxon>Bacillota</taxon>
        <taxon>Bacilli</taxon>
        <taxon>Bacillales</taxon>
        <taxon>Staphylococcaceae</taxon>
        <taxon>Staphylococcus</taxon>
    </lineage>
</organism>
<dbReference type="AlphaFoldDB" id="A0A0A8HRM2"/>
<comment type="caution">
    <text evidence="1">The sequence shown here is derived from an EMBL/GenBank/DDBJ whole genome shotgun (WGS) entry which is preliminary data.</text>
</comment>
<dbReference type="KEGG" id="shu:SHYC_09405"/>
<dbReference type="STRING" id="1284.SHYC_09405"/>
<dbReference type="InterPro" id="IPR021324">
    <property type="entry name" value="DUF2929"/>
</dbReference>
<evidence type="ECO:0000313" key="1">
    <source>
        <dbReference type="EMBL" id="RIO47555.1"/>
    </source>
</evidence>
<dbReference type="RefSeq" id="WP_039646516.1">
    <property type="nucleotide sequence ID" value="NZ_CP008747.1"/>
</dbReference>
<accession>A0A0A8HRM2</accession>
<proteinExistence type="predicted"/>
<dbReference type="HOGENOM" id="CLU_174715_4_1_9"/>
<gene>
    <name evidence="1" type="ORF">BUZ57_00685</name>
</gene>
<dbReference type="GeneID" id="41073657"/>
<sequence length="66" mass="7452">MKYFFTFFWAVLLLEMVNFVLNSLNGGGPINFIAPLILAVLMVIIVVLIDIAIKPDTYHPAKDNQK</sequence>
<dbReference type="Pfam" id="PF11151">
    <property type="entry name" value="DUF2929"/>
    <property type="match status" value="1"/>
</dbReference>
<evidence type="ECO:0000313" key="2">
    <source>
        <dbReference type="Proteomes" id="UP000285625"/>
    </source>
</evidence>
<name>A0A0A8HRM2_STAHY</name>
<dbReference type="Proteomes" id="UP000285625">
    <property type="component" value="Unassembled WGS sequence"/>
</dbReference>
<protein>
    <submittedName>
        <fullName evidence="1">DUF2929 family protein</fullName>
    </submittedName>
</protein>
<dbReference type="EMBL" id="QXVO01000002">
    <property type="protein sequence ID" value="RIO47555.1"/>
    <property type="molecule type" value="Genomic_DNA"/>
</dbReference>